<dbReference type="PANTHER" id="PTHR34404">
    <property type="entry name" value="REGULATORY PROTEIN, FMDB FAMILY"/>
    <property type="match status" value="1"/>
</dbReference>
<dbReference type="Pfam" id="PF09723">
    <property type="entry name" value="Zn_ribbon_8"/>
    <property type="match status" value="1"/>
</dbReference>
<dbReference type="PANTHER" id="PTHR34404:SF2">
    <property type="entry name" value="CONSERVED SERINE RICH PROTEIN"/>
    <property type="match status" value="1"/>
</dbReference>
<evidence type="ECO:0000259" key="2">
    <source>
        <dbReference type="SMART" id="SM00834"/>
    </source>
</evidence>
<organism evidence="3 4">
    <name type="scientific">Leptospira wolffii</name>
    <dbReference type="NCBI Taxonomy" id="409998"/>
    <lineage>
        <taxon>Bacteria</taxon>
        <taxon>Pseudomonadati</taxon>
        <taxon>Spirochaetota</taxon>
        <taxon>Spirochaetia</taxon>
        <taxon>Leptospirales</taxon>
        <taxon>Leptospiraceae</taxon>
        <taxon>Leptospira</taxon>
    </lineage>
</organism>
<dbReference type="InterPro" id="IPR013429">
    <property type="entry name" value="Regulatory_FmdB_Zinc_ribbon"/>
</dbReference>
<sequence length="80" mass="8414">MPTYDYRCKACGKTFEYFQSMKDDPITTCILCGKSGEVDRLISNVGGIIFKGSGFYVTDNKSSGSKGSDSSGSSGNSSSG</sequence>
<reference evidence="3 4" key="1">
    <citation type="submission" date="2017-07" db="EMBL/GenBank/DDBJ databases">
        <title>Leptospira spp. isolated from tropical soils.</title>
        <authorList>
            <person name="Thibeaux R."/>
            <person name="Iraola G."/>
            <person name="Ferres I."/>
            <person name="Bierque E."/>
            <person name="Girault D."/>
            <person name="Soupe-Gilbert M.-E."/>
            <person name="Picardeau M."/>
            <person name="Goarant C."/>
        </authorList>
    </citation>
    <scope>NUCLEOTIDE SEQUENCE [LARGE SCALE GENOMIC DNA]</scope>
    <source>
        <strain evidence="3 4">FH2-C-A2</strain>
    </source>
</reference>
<evidence type="ECO:0000313" key="4">
    <source>
        <dbReference type="Proteomes" id="UP000231912"/>
    </source>
</evidence>
<dbReference type="RefSeq" id="WP_100759039.1">
    <property type="nucleotide sequence ID" value="NZ_NPDT01000004.1"/>
</dbReference>
<evidence type="ECO:0000256" key="1">
    <source>
        <dbReference type="SAM" id="MobiDB-lite"/>
    </source>
</evidence>
<dbReference type="SMART" id="SM00834">
    <property type="entry name" value="CxxC_CXXC_SSSS"/>
    <property type="match status" value="1"/>
</dbReference>
<protein>
    <submittedName>
        <fullName evidence="3">FmdB family transcriptional regulator</fullName>
    </submittedName>
</protein>
<gene>
    <name evidence="3" type="ORF">CH371_11585</name>
</gene>
<feature type="region of interest" description="Disordered" evidence="1">
    <location>
        <begin position="60"/>
        <end position="80"/>
    </location>
</feature>
<dbReference type="NCBIfam" id="TIGR02605">
    <property type="entry name" value="CxxC_CxxC_SSSS"/>
    <property type="match status" value="1"/>
</dbReference>
<accession>A0A2M9ZAV2</accession>
<dbReference type="Proteomes" id="UP000231912">
    <property type="component" value="Unassembled WGS sequence"/>
</dbReference>
<proteinExistence type="predicted"/>
<name>A0A2M9ZAV2_9LEPT</name>
<dbReference type="EMBL" id="NPDT01000004">
    <property type="protein sequence ID" value="PJZ65571.1"/>
    <property type="molecule type" value="Genomic_DNA"/>
</dbReference>
<comment type="caution">
    <text evidence="3">The sequence shown here is derived from an EMBL/GenBank/DDBJ whole genome shotgun (WGS) entry which is preliminary data.</text>
</comment>
<feature type="domain" description="Putative regulatory protein FmdB zinc ribbon" evidence="2">
    <location>
        <begin position="1"/>
        <end position="43"/>
    </location>
</feature>
<dbReference type="AlphaFoldDB" id="A0A2M9ZAV2"/>
<evidence type="ECO:0000313" key="3">
    <source>
        <dbReference type="EMBL" id="PJZ65571.1"/>
    </source>
</evidence>